<name>A0A9D5DFW4_9CRYT</name>
<feature type="region of interest" description="Disordered" evidence="1">
    <location>
        <begin position="103"/>
        <end position="136"/>
    </location>
</feature>
<gene>
    <name evidence="2" type="ORF">OJ253_2157</name>
</gene>
<evidence type="ECO:0000313" key="2">
    <source>
        <dbReference type="EMBL" id="KAJ1607891.1"/>
    </source>
</evidence>
<dbReference type="OrthoDB" id="430637at2759"/>
<dbReference type="Gene3D" id="1.20.5.110">
    <property type="match status" value="1"/>
</dbReference>
<proteinExistence type="predicted"/>
<dbReference type="AlphaFoldDB" id="A0A9D5DFW4"/>
<comment type="caution">
    <text evidence="2">The sequence shown here is derived from an EMBL/GenBank/DDBJ whole genome shotgun (WGS) entry which is preliminary data.</text>
</comment>
<dbReference type="SUPFAM" id="SSF58038">
    <property type="entry name" value="SNARE fusion complex"/>
    <property type="match status" value="1"/>
</dbReference>
<sequence length="219" mass="25222">MEEHVDSSLQEGLLNEYFAELGSLIGELKHKRAMIESGALIYTEQEKARCHALVLSAQKMLEIVYFEIHYNDFSTRDYQDFQQYTRHKEALFLINEDFSKLVATPESPEQPSGREGGEEASDTHTKRPNIPPRLSTGRREGVIQHLDQSASLQTQGHYLLQGRRLLEETNQYSQQVLLNLNTQKEQLLGTDAKITSISKSLQDSSLILDKMTKWWHRFV</sequence>
<dbReference type="Proteomes" id="UP001067231">
    <property type="component" value="Unassembled WGS sequence"/>
</dbReference>
<evidence type="ECO:0000256" key="1">
    <source>
        <dbReference type="SAM" id="MobiDB-lite"/>
    </source>
</evidence>
<protein>
    <submittedName>
        <fullName evidence="2">Uncharacterized protein</fullName>
    </submittedName>
</protein>
<feature type="compositionally biased region" description="Basic and acidic residues" evidence="1">
    <location>
        <begin position="115"/>
        <end position="125"/>
    </location>
</feature>
<reference evidence="2" key="1">
    <citation type="submission" date="2022-10" db="EMBL/GenBank/DDBJ databases">
        <title>Adaptive evolution leads to modifications in subtelomeric GC content in a zoonotic Cryptosporidium species.</title>
        <authorList>
            <person name="Li J."/>
            <person name="Feng Y."/>
            <person name="Xiao L."/>
        </authorList>
    </citation>
    <scope>NUCLEOTIDE SEQUENCE</scope>
    <source>
        <strain evidence="2">33844</strain>
    </source>
</reference>
<dbReference type="EMBL" id="JAPCXC010000053">
    <property type="protein sequence ID" value="KAJ1607891.1"/>
    <property type="molecule type" value="Genomic_DNA"/>
</dbReference>
<accession>A0A9D5DFW4</accession>
<organism evidence="2">
    <name type="scientific">Cryptosporidium canis</name>
    <dbReference type="NCBI Taxonomy" id="195482"/>
    <lineage>
        <taxon>Eukaryota</taxon>
        <taxon>Sar</taxon>
        <taxon>Alveolata</taxon>
        <taxon>Apicomplexa</taxon>
        <taxon>Conoidasida</taxon>
        <taxon>Coccidia</taxon>
        <taxon>Eucoccidiorida</taxon>
        <taxon>Eimeriorina</taxon>
        <taxon>Cryptosporidiidae</taxon>
        <taxon>Cryptosporidium</taxon>
    </lineage>
</organism>